<proteinExistence type="inferred from homology"/>
<dbReference type="PANTHER" id="PTHR30041:SF5">
    <property type="entry name" value="ARSENATE REDUCTASE-RELATED"/>
    <property type="match status" value="1"/>
</dbReference>
<comment type="similarity">
    <text evidence="1 7">Belongs to the ArsC family.</text>
</comment>
<dbReference type="GO" id="GO:0046685">
    <property type="term" value="P:response to arsenic-containing substance"/>
    <property type="evidence" value="ECO:0007669"/>
    <property type="project" value="UniProtKB-KW"/>
</dbReference>
<name>A0A0B3Y6X3_9ALTE</name>
<dbReference type="OrthoDB" id="9790554at2"/>
<dbReference type="Proteomes" id="UP000031197">
    <property type="component" value="Unassembled WGS sequence"/>
</dbReference>
<evidence type="ECO:0000256" key="4">
    <source>
        <dbReference type="ARBA" id="ARBA00038969"/>
    </source>
</evidence>
<gene>
    <name evidence="8" type="ORF">RJ41_00750</name>
</gene>
<dbReference type="PANTHER" id="PTHR30041">
    <property type="entry name" value="ARSENATE REDUCTASE"/>
    <property type="match status" value="1"/>
</dbReference>
<dbReference type="PROSITE" id="PS51353">
    <property type="entry name" value="ARSC"/>
    <property type="match status" value="1"/>
</dbReference>
<keyword evidence="3" id="KW-0560">Oxidoreductase</keyword>
<sequence length="164" mass="18255">MIKIYHNPECGTSRNVLAVIKAAGYEVQVIEYLRVGWEREQLTYLLNAANLNPRQALRTTKSPAAELGLLDETVSNEIIFELMLEHPVLVNRPIVCIPEGEHEKAVSLPLGRVEGNSYSNNAKETVKLCRPSEAVLDILPVWPQGPFAKEDGTPLIDQDGKRVI</sequence>
<dbReference type="EMBL" id="JWLW01000001">
    <property type="protein sequence ID" value="KHT57891.1"/>
    <property type="molecule type" value="Genomic_DNA"/>
</dbReference>
<comment type="caution">
    <text evidence="8">The sequence shown here is derived from an EMBL/GenBank/DDBJ whole genome shotgun (WGS) entry which is preliminary data.</text>
</comment>
<protein>
    <recommendedName>
        <fullName evidence="5">Arsenate reductase</fullName>
        <ecNumber evidence="4">1.20.4.1</ecNumber>
    </recommendedName>
    <alternativeName>
        <fullName evidence="6">Arsenical pump modifier</fullName>
    </alternativeName>
</protein>
<evidence type="ECO:0000256" key="2">
    <source>
        <dbReference type="ARBA" id="ARBA00022849"/>
    </source>
</evidence>
<dbReference type="EC" id="1.20.4.1" evidence="4"/>
<evidence type="ECO:0000313" key="9">
    <source>
        <dbReference type="Proteomes" id="UP000031197"/>
    </source>
</evidence>
<evidence type="ECO:0000256" key="7">
    <source>
        <dbReference type="PROSITE-ProRule" id="PRU01282"/>
    </source>
</evidence>
<keyword evidence="9" id="KW-1185">Reference proteome</keyword>
<dbReference type="InterPro" id="IPR036249">
    <property type="entry name" value="Thioredoxin-like_sf"/>
</dbReference>
<reference evidence="8 9" key="1">
    <citation type="submission" date="2014-12" db="EMBL/GenBank/DDBJ databases">
        <title>Genome sequencing of Alteromonas marina AD001.</title>
        <authorList>
            <person name="Adrian T.G.S."/>
            <person name="Chan K.G."/>
        </authorList>
    </citation>
    <scope>NUCLEOTIDE SEQUENCE [LARGE SCALE GENOMIC DNA]</scope>
    <source>
        <strain evidence="8 9">AD001</strain>
    </source>
</reference>
<dbReference type="RefSeq" id="WP_039216282.1">
    <property type="nucleotide sequence ID" value="NZ_JWLW01000001.1"/>
</dbReference>
<dbReference type="Gene3D" id="3.40.30.10">
    <property type="entry name" value="Glutaredoxin"/>
    <property type="match status" value="1"/>
</dbReference>
<dbReference type="InterPro" id="IPR006659">
    <property type="entry name" value="Arsenate_reductase"/>
</dbReference>
<evidence type="ECO:0000256" key="5">
    <source>
        <dbReference type="ARBA" id="ARBA00039879"/>
    </source>
</evidence>
<dbReference type="AlphaFoldDB" id="A0A0B3Y6X3"/>
<dbReference type="GO" id="GO:0008794">
    <property type="term" value="F:arsenate reductase (glutaredoxin) activity"/>
    <property type="evidence" value="ECO:0007669"/>
    <property type="project" value="UniProtKB-EC"/>
</dbReference>
<dbReference type="SUPFAM" id="SSF52833">
    <property type="entry name" value="Thioredoxin-like"/>
    <property type="match status" value="1"/>
</dbReference>
<organism evidence="8 9">
    <name type="scientific">Alteromonas marina</name>
    <dbReference type="NCBI Taxonomy" id="203795"/>
    <lineage>
        <taxon>Bacteria</taxon>
        <taxon>Pseudomonadati</taxon>
        <taxon>Pseudomonadota</taxon>
        <taxon>Gammaproteobacteria</taxon>
        <taxon>Alteromonadales</taxon>
        <taxon>Alteromonadaceae</taxon>
        <taxon>Alteromonas/Salinimonas group</taxon>
        <taxon>Alteromonas</taxon>
    </lineage>
</organism>
<accession>A0A0B3Y6X3</accession>
<evidence type="ECO:0000256" key="6">
    <source>
        <dbReference type="ARBA" id="ARBA00041755"/>
    </source>
</evidence>
<keyword evidence="2" id="KW-0059">Arsenical resistance</keyword>
<evidence type="ECO:0000313" key="8">
    <source>
        <dbReference type="EMBL" id="KHT57891.1"/>
    </source>
</evidence>
<dbReference type="Pfam" id="PF03960">
    <property type="entry name" value="ArsC"/>
    <property type="match status" value="1"/>
</dbReference>
<evidence type="ECO:0000256" key="1">
    <source>
        <dbReference type="ARBA" id="ARBA00007198"/>
    </source>
</evidence>
<evidence type="ECO:0000256" key="3">
    <source>
        <dbReference type="ARBA" id="ARBA00023002"/>
    </source>
</evidence>
<dbReference type="CDD" id="cd03034">
    <property type="entry name" value="ArsC_ArsC"/>
    <property type="match status" value="1"/>
</dbReference>
<dbReference type="InterPro" id="IPR006660">
    <property type="entry name" value="Arsenate_reductase-like"/>
</dbReference>